<dbReference type="Proteomes" id="UP001305647">
    <property type="component" value="Unassembled WGS sequence"/>
</dbReference>
<feature type="transmembrane region" description="Helical" evidence="1">
    <location>
        <begin position="55"/>
        <end position="76"/>
    </location>
</feature>
<keyword evidence="1" id="KW-0812">Transmembrane</keyword>
<sequence>MPRSLSTQEILDIFLAVLGVPAPMVQLCKLYWAGKACWERTSQRLPAMANARRHVMYALGLVVVLAGLLFLIPLLGRPISVAIQSIPTPYSLMEVTISWTPGKITDTYNNWIGLAHGEQDDAVRGTSQPATHKNEFAALTDPLQQCVYHRDNIISDWYSVPEYCPGELAVDGLQTLKAVVRKTKHSDDSFERMYAALHRLQGRLEHTIGVHAWSFPAASSQSFSITEKSIWARVRLWEVVVEEGWRCSHSFKSRVQGAHSLLFSSFLCVNWRDWFKTQTEIISRSVLHYVAAAKHRAVLVPFAADSESAL</sequence>
<gene>
    <name evidence="2" type="ORF">N658DRAFT_543130</name>
</gene>
<proteinExistence type="predicted"/>
<feature type="transmembrane region" description="Helical" evidence="1">
    <location>
        <begin position="13"/>
        <end position="34"/>
    </location>
</feature>
<dbReference type="EMBL" id="MU863654">
    <property type="protein sequence ID" value="KAK4098889.1"/>
    <property type="molecule type" value="Genomic_DNA"/>
</dbReference>
<keyword evidence="3" id="KW-1185">Reference proteome</keyword>
<keyword evidence="1" id="KW-0472">Membrane</keyword>
<keyword evidence="1" id="KW-1133">Transmembrane helix</keyword>
<reference evidence="2" key="2">
    <citation type="submission" date="2023-05" db="EMBL/GenBank/DDBJ databases">
        <authorList>
            <consortium name="Lawrence Berkeley National Laboratory"/>
            <person name="Steindorff A."/>
            <person name="Hensen N."/>
            <person name="Bonometti L."/>
            <person name="Westerberg I."/>
            <person name="Brannstrom I.O."/>
            <person name="Guillou S."/>
            <person name="Cros-Aarteil S."/>
            <person name="Calhoun S."/>
            <person name="Haridas S."/>
            <person name="Kuo A."/>
            <person name="Mondo S."/>
            <person name="Pangilinan J."/>
            <person name="Riley R."/>
            <person name="Labutti K."/>
            <person name="Andreopoulos B."/>
            <person name="Lipzen A."/>
            <person name="Chen C."/>
            <person name="Yanf M."/>
            <person name="Daum C."/>
            <person name="Ng V."/>
            <person name="Clum A."/>
            <person name="Ohm R."/>
            <person name="Martin F."/>
            <person name="Silar P."/>
            <person name="Natvig D."/>
            <person name="Lalanne C."/>
            <person name="Gautier V."/>
            <person name="Ament-Velasquez S.L."/>
            <person name="Kruys A."/>
            <person name="Hutchinson M.I."/>
            <person name="Powell A.J."/>
            <person name="Barry K."/>
            <person name="Miller A.N."/>
            <person name="Grigoriev I.V."/>
            <person name="Debuchy R."/>
            <person name="Gladieux P."/>
            <person name="Thoren M.H."/>
            <person name="Johannesson H."/>
        </authorList>
    </citation>
    <scope>NUCLEOTIDE SEQUENCE</scope>
    <source>
        <strain evidence="2">CBS 757.83</strain>
    </source>
</reference>
<dbReference type="AlphaFoldDB" id="A0AAN6PVT0"/>
<accession>A0AAN6PVT0</accession>
<evidence type="ECO:0000313" key="3">
    <source>
        <dbReference type="Proteomes" id="UP001305647"/>
    </source>
</evidence>
<comment type="caution">
    <text evidence="2">The sequence shown here is derived from an EMBL/GenBank/DDBJ whole genome shotgun (WGS) entry which is preliminary data.</text>
</comment>
<name>A0AAN6PVT0_9PEZI</name>
<evidence type="ECO:0000256" key="1">
    <source>
        <dbReference type="SAM" id="Phobius"/>
    </source>
</evidence>
<reference evidence="2" key="1">
    <citation type="journal article" date="2023" name="Mol. Phylogenet. Evol.">
        <title>Genome-scale phylogeny and comparative genomics of the fungal order Sordariales.</title>
        <authorList>
            <person name="Hensen N."/>
            <person name="Bonometti L."/>
            <person name="Westerberg I."/>
            <person name="Brannstrom I.O."/>
            <person name="Guillou S."/>
            <person name="Cros-Aarteil S."/>
            <person name="Calhoun S."/>
            <person name="Haridas S."/>
            <person name="Kuo A."/>
            <person name="Mondo S."/>
            <person name="Pangilinan J."/>
            <person name="Riley R."/>
            <person name="LaButti K."/>
            <person name="Andreopoulos B."/>
            <person name="Lipzen A."/>
            <person name="Chen C."/>
            <person name="Yan M."/>
            <person name="Daum C."/>
            <person name="Ng V."/>
            <person name="Clum A."/>
            <person name="Steindorff A."/>
            <person name="Ohm R.A."/>
            <person name="Martin F."/>
            <person name="Silar P."/>
            <person name="Natvig D.O."/>
            <person name="Lalanne C."/>
            <person name="Gautier V."/>
            <person name="Ament-Velasquez S.L."/>
            <person name="Kruys A."/>
            <person name="Hutchinson M.I."/>
            <person name="Powell A.J."/>
            <person name="Barry K."/>
            <person name="Miller A.N."/>
            <person name="Grigoriev I.V."/>
            <person name="Debuchy R."/>
            <person name="Gladieux P."/>
            <person name="Hiltunen Thoren M."/>
            <person name="Johannesson H."/>
        </authorList>
    </citation>
    <scope>NUCLEOTIDE SEQUENCE</scope>
    <source>
        <strain evidence="2">CBS 757.83</strain>
    </source>
</reference>
<protein>
    <submittedName>
        <fullName evidence="2">Uncharacterized protein</fullName>
    </submittedName>
</protein>
<organism evidence="2 3">
    <name type="scientific">Parathielavia hyrcaniae</name>
    <dbReference type="NCBI Taxonomy" id="113614"/>
    <lineage>
        <taxon>Eukaryota</taxon>
        <taxon>Fungi</taxon>
        <taxon>Dikarya</taxon>
        <taxon>Ascomycota</taxon>
        <taxon>Pezizomycotina</taxon>
        <taxon>Sordariomycetes</taxon>
        <taxon>Sordariomycetidae</taxon>
        <taxon>Sordariales</taxon>
        <taxon>Chaetomiaceae</taxon>
        <taxon>Parathielavia</taxon>
    </lineage>
</organism>
<evidence type="ECO:0000313" key="2">
    <source>
        <dbReference type="EMBL" id="KAK4098889.1"/>
    </source>
</evidence>